<keyword evidence="2" id="KW-1185">Reference proteome</keyword>
<dbReference type="AlphaFoldDB" id="A0AAV4WIT9"/>
<dbReference type="EMBL" id="BPLQ01014668">
    <property type="protein sequence ID" value="GIY81779.1"/>
    <property type="molecule type" value="Genomic_DNA"/>
</dbReference>
<evidence type="ECO:0000313" key="1">
    <source>
        <dbReference type="EMBL" id="GIY81779.1"/>
    </source>
</evidence>
<evidence type="ECO:0000313" key="2">
    <source>
        <dbReference type="Proteomes" id="UP001054837"/>
    </source>
</evidence>
<accession>A0AAV4WIT9</accession>
<comment type="caution">
    <text evidence="1">The sequence shown here is derived from an EMBL/GenBank/DDBJ whole genome shotgun (WGS) entry which is preliminary data.</text>
</comment>
<gene>
    <name evidence="1" type="ORF">CDAR_512221</name>
</gene>
<organism evidence="1 2">
    <name type="scientific">Caerostris darwini</name>
    <dbReference type="NCBI Taxonomy" id="1538125"/>
    <lineage>
        <taxon>Eukaryota</taxon>
        <taxon>Metazoa</taxon>
        <taxon>Ecdysozoa</taxon>
        <taxon>Arthropoda</taxon>
        <taxon>Chelicerata</taxon>
        <taxon>Arachnida</taxon>
        <taxon>Araneae</taxon>
        <taxon>Araneomorphae</taxon>
        <taxon>Entelegynae</taxon>
        <taxon>Araneoidea</taxon>
        <taxon>Araneidae</taxon>
        <taxon>Caerostris</taxon>
    </lineage>
</organism>
<reference evidence="1 2" key="1">
    <citation type="submission" date="2021-06" db="EMBL/GenBank/DDBJ databases">
        <title>Caerostris darwini draft genome.</title>
        <authorList>
            <person name="Kono N."/>
            <person name="Arakawa K."/>
        </authorList>
    </citation>
    <scope>NUCLEOTIDE SEQUENCE [LARGE SCALE GENOMIC DNA]</scope>
</reference>
<protein>
    <submittedName>
        <fullName evidence="1">Uncharacterized protein</fullName>
    </submittedName>
</protein>
<dbReference type="Proteomes" id="UP001054837">
    <property type="component" value="Unassembled WGS sequence"/>
</dbReference>
<proteinExistence type="predicted"/>
<sequence>MDERPGRWHLVLRMLLPGDARRKTSLEYRKLVVEFVRDPRTSVPEDSTSSSGRCCPVMRDEGRRRNIENWKTGGGGLIENNKLDVKESDICAVDKFIRSQQIQIS</sequence>
<name>A0AAV4WIT9_9ARAC</name>